<reference evidence="1 2" key="1">
    <citation type="journal article" date="2017" name="Antonie Van Leeuwenhoek">
        <title>Rhizobium rhizosphaerae sp. nov., a novel species isolated from rice rhizosphere.</title>
        <authorList>
            <person name="Zhao J.J."/>
            <person name="Zhang J."/>
            <person name="Zhang R.J."/>
            <person name="Zhang C.W."/>
            <person name="Yin H.Q."/>
            <person name="Zhang X.X."/>
        </authorList>
    </citation>
    <scope>NUCLEOTIDE SEQUENCE [LARGE SCALE GENOMIC DNA]</scope>
    <source>
        <strain evidence="1 2">RD15</strain>
    </source>
</reference>
<accession>A0ABX3PDZ9</accession>
<evidence type="ECO:0000313" key="2">
    <source>
        <dbReference type="Proteomes" id="UP000192652"/>
    </source>
</evidence>
<keyword evidence="2" id="KW-1185">Reference proteome</keyword>
<dbReference type="EMBL" id="MSPX01000006">
    <property type="protein sequence ID" value="OQP86711.1"/>
    <property type="molecule type" value="Genomic_DNA"/>
</dbReference>
<dbReference type="Pfam" id="PF05962">
    <property type="entry name" value="HutD"/>
    <property type="match status" value="1"/>
</dbReference>
<dbReference type="RefSeq" id="WP_176218643.1">
    <property type="nucleotide sequence ID" value="NZ_MSPX01000006.1"/>
</dbReference>
<dbReference type="InterPro" id="IPR014710">
    <property type="entry name" value="RmlC-like_jellyroll"/>
</dbReference>
<comment type="caution">
    <text evidence="1">The sequence shown here is derived from an EMBL/GenBank/DDBJ whole genome shotgun (WGS) entry which is preliminary data.</text>
</comment>
<sequence length="207" mass="22275">MTIRPTLRLQRFADHRLMPWKNGKGETREVASSEDAASGLLWRLSLATVAGSGPFSAFPGIDRTIAVMAGDGMVLTVERESQPPLTTATEPFAFSGDAEVTAESLSGETTDLNLMTRRGVWHHRLTRRRLTRRPLAAPLTLEVQASTAALVFSGAAQVSVNDAAFTGAFGDVLLGLTQGDRITLTEAKSEGYLFLAEFAPVAEGWAR</sequence>
<proteinExistence type="predicted"/>
<evidence type="ECO:0000313" key="1">
    <source>
        <dbReference type="EMBL" id="OQP86711.1"/>
    </source>
</evidence>
<dbReference type="Proteomes" id="UP000192652">
    <property type="component" value="Unassembled WGS sequence"/>
</dbReference>
<dbReference type="InterPro" id="IPR011051">
    <property type="entry name" value="RmlC_Cupin_sf"/>
</dbReference>
<name>A0ABX3PDZ9_9HYPH</name>
<protein>
    <recommendedName>
        <fullName evidence="3">HutD family protein</fullName>
    </recommendedName>
</protein>
<gene>
    <name evidence="1" type="ORF">BTR14_09730</name>
</gene>
<dbReference type="Gene3D" id="2.60.120.10">
    <property type="entry name" value="Jelly Rolls"/>
    <property type="match status" value="1"/>
</dbReference>
<dbReference type="PANTHER" id="PTHR37943:SF1">
    <property type="entry name" value="PROTEIN VES"/>
    <property type="match status" value="1"/>
</dbReference>
<evidence type="ECO:0008006" key="3">
    <source>
        <dbReference type="Google" id="ProtNLM"/>
    </source>
</evidence>
<dbReference type="PANTHER" id="PTHR37943">
    <property type="entry name" value="PROTEIN VES"/>
    <property type="match status" value="1"/>
</dbReference>
<organism evidence="1 2">
    <name type="scientific">Xaviernesmea rhizosphaerae</name>
    <dbReference type="NCBI Taxonomy" id="1672749"/>
    <lineage>
        <taxon>Bacteria</taxon>
        <taxon>Pseudomonadati</taxon>
        <taxon>Pseudomonadota</taxon>
        <taxon>Alphaproteobacteria</taxon>
        <taxon>Hyphomicrobiales</taxon>
        <taxon>Rhizobiaceae</taxon>
        <taxon>Rhizobium/Agrobacterium group</taxon>
        <taxon>Xaviernesmea</taxon>
    </lineage>
</organism>
<dbReference type="InterPro" id="IPR010282">
    <property type="entry name" value="Uncharacterised_HutD/Ves"/>
</dbReference>
<dbReference type="SUPFAM" id="SSF51182">
    <property type="entry name" value="RmlC-like cupins"/>
    <property type="match status" value="1"/>
</dbReference>
<dbReference type="CDD" id="cd20293">
    <property type="entry name" value="cupin_HutD_N"/>
    <property type="match status" value="1"/>
</dbReference>